<evidence type="ECO:0000259" key="1">
    <source>
        <dbReference type="PROSITE" id="PS51433"/>
    </source>
</evidence>
<dbReference type="EMBL" id="HACG01012779">
    <property type="protein sequence ID" value="CEK59644.1"/>
    <property type="molecule type" value="Transcribed_RNA"/>
</dbReference>
<proteinExistence type="predicted"/>
<dbReference type="InterPro" id="IPR003118">
    <property type="entry name" value="Pointed_dom"/>
</dbReference>
<dbReference type="PROSITE" id="PS51433">
    <property type="entry name" value="PNT"/>
    <property type="match status" value="1"/>
</dbReference>
<feature type="domain" description="PNT" evidence="1">
    <location>
        <begin position="60"/>
        <end position="129"/>
    </location>
</feature>
<dbReference type="AlphaFoldDB" id="A0A0B6YTR3"/>
<protein>
    <recommendedName>
        <fullName evidence="1">PNT domain-containing protein</fullName>
    </recommendedName>
</protein>
<dbReference type="InterPro" id="IPR013761">
    <property type="entry name" value="SAM/pointed_sf"/>
</dbReference>
<feature type="non-terminal residue" evidence="2">
    <location>
        <position position="129"/>
    </location>
</feature>
<sequence>MALTYDRPVAYQSHMFNKHNEFEHKPNIKLLPHSNDYYDKDISCSMFPQAPAMHDFKSKLVLSEQTPLQLISWTTKHPQHWTRKEVLDWIYFVVEQEQLDGSKLQGEAYNNFIGEDLCKMSRQQFLRAD</sequence>
<dbReference type="GO" id="GO:0043565">
    <property type="term" value="F:sequence-specific DNA binding"/>
    <property type="evidence" value="ECO:0007669"/>
    <property type="project" value="InterPro"/>
</dbReference>
<dbReference type="Pfam" id="PF02198">
    <property type="entry name" value="SAM_PNT"/>
    <property type="match status" value="1"/>
</dbReference>
<dbReference type="SUPFAM" id="SSF47769">
    <property type="entry name" value="SAM/Pointed domain"/>
    <property type="match status" value="1"/>
</dbReference>
<name>A0A0B6YTR3_9EUPU</name>
<evidence type="ECO:0000313" key="2">
    <source>
        <dbReference type="EMBL" id="CEK59644.1"/>
    </source>
</evidence>
<accession>A0A0B6YTR3</accession>
<dbReference type="Gene3D" id="1.10.150.50">
    <property type="entry name" value="Transcription Factor, Ets-1"/>
    <property type="match status" value="1"/>
</dbReference>
<gene>
    <name evidence="2" type="primary">ORF36994</name>
</gene>
<organism evidence="2">
    <name type="scientific">Arion vulgaris</name>
    <dbReference type="NCBI Taxonomy" id="1028688"/>
    <lineage>
        <taxon>Eukaryota</taxon>
        <taxon>Metazoa</taxon>
        <taxon>Spiralia</taxon>
        <taxon>Lophotrochozoa</taxon>
        <taxon>Mollusca</taxon>
        <taxon>Gastropoda</taxon>
        <taxon>Heterobranchia</taxon>
        <taxon>Euthyneura</taxon>
        <taxon>Panpulmonata</taxon>
        <taxon>Eupulmonata</taxon>
        <taxon>Stylommatophora</taxon>
        <taxon>Helicina</taxon>
        <taxon>Arionoidea</taxon>
        <taxon>Arionidae</taxon>
        <taxon>Arion</taxon>
    </lineage>
</organism>
<reference evidence="2" key="1">
    <citation type="submission" date="2014-12" db="EMBL/GenBank/DDBJ databases">
        <title>Insight into the proteome of Arion vulgaris.</title>
        <authorList>
            <person name="Aradska J."/>
            <person name="Bulat T."/>
            <person name="Smidak R."/>
            <person name="Sarate P."/>
            <person name="Gangsoo J."/>
            <person name="Sialana F."/>
            <person name="Bilban M."/>
            <person name="Lubec G."/>
        </authorList>
    </citation>
    <scope>NUCLEOTIDE SEQUENCE</scope>
    <source>
        <tissue evidence="2">Skin</tissue>
    </source>
</reference>